<feature type="signal peptide" evidence="1">
    <location>
        <begin position="1"/>
        <end position="19"/>
    </location>
</feature>
<feature type="chain" id="PRO_5025597016" evidence="1">
    <location>
        <begin position="20"/>
        <end position="131"/>
    </location>
</feature>
<dbReference type="EMBL" id="GIFC01010217">
    <property type="protein sequence ID" value="MXU92300.1"/>
    <property type="molecule type" value="Transcribed_RNA"/>
</dbReference>
<accession>A0A6B0UR76</accession>
<sequence length="131" mass="13567">MRAALGVGGLFLFFRLGWTSLLESLLSVLPPLPALSLRGPVVESPLVLLCWESDPAAVLVLATAPSSCAPPSAACASGVHSDSTSCSAGAEPRVFETCSNIAGDAWSGQLLSTNRLVLLRGSDPRKRCSSQ</sequence>
<evidence type="ECO:0000256" key="1">
    <source>
        <dbReference type="SAM" id="SignalP"/>
    </source>
</evidence>
<proteinExistence type="predicted"/>
<reference evidence="2" key="1">
    <citation type="submission" date="2019-12" db="EMBL/GenBank/DDBJ databases">
        <title>An insight into the sialome of adult female Ixodes ricinus ticks feeding for 6 days.</title>
        <authorList>
            <person name="Perner J."/>
            <person name="Ribeiro J.M.C."/>
        </authorList>
    </citation>
    <scope>NUCLEOTIDE SEQUENCE</scope>
    <source>
        <strain evidence="2">Semi-engorged</strain>
        <tissue evidence="2">Salivary glands</tissue>
    </source>
</reference>
<dbReference type="AlphaFoldDB" id="A0A6B0UR76"/>
<organism evidence="2">
    <name type="scientific">Ixodes ricinus</name>
    <name type="common">Common tick</name>
    <name type="synonym">Acarus ricinus</name>
    <dbReference type="NCBI Taxonomy" id="34613"/>
    <lineage>
        <taxon>Eukaryota</taxon>
        <taxon>Metazoa</taxon>
        <taxon>Ecdysozoa</taxon>
        <taxon>Arthropoda</taxon>
        <taxon>Chelicerata</taxon>
        <taxon>Arachnida</taxon>
        <taxon>Acari</taxon>
        <taxon>Parasitiformes</taxon>
        <taxon>Ixodida</taxon>
        <taxon>Ixodoidea</taxon>
        <taxon>Ixodidae</taxon>
        <taxon>Ixodinae</taxon>
        <taxon>Ixodes</taxon>
    </lineage>
</organism>
<name>A0A6B0UR76_IXORI</name>
<keyword evidence="1" id="KW-0732">Signal</keyword>
<evidence type="ECO:0000313" key="2">
    <source>
        <dbReference type="EMBL" id="MXU92300.1"/>
    </source>
</evidence>
<protein>
    <submittedName>
        <fullName evidence="2">Putative secreted protein</fullName>
    </submittedName>
</protein>